<evidence type="ECO:0000313" key="6">
    <source>
        <dbReference type="Proteomes" id="UP000887574"/>
    </source>
</evidence>
<dbReference type="PANTHER" id="PTHR13943:SF77">
    <property type="entry name" value="LRAT DOMAIN-CONTAINING PROTEIN"/>
    <property type="match status" value="1"/>
</dbReference>
<keyword evidence="6" id="KW-1185">Reference proteome</keyword>
<dbReference type="GO" id="GO:0005737">
    <property type="term" value="C:cytoplasm"/>
    <property type="evidence" value="ECO:0007669"/>
    <property type="project" value="TreeGrafter"/>
</dbReference>
<comment type="similarity">
    <text evidence="1">Belongs to the H-rev107 family.</text>
</comment>
<dbReference type="GO" id="GO:0004623">
    <property type="term" value="F:phospholipase A2 activity"/>
    <property type="evidence" value="ECO:0007669"/>
    <property type="project" value="TreeGrafter"/>
</dbReference>
<feature type="domain" description="LRAT" evidence="5">
    <location>
        <begin position="34"/>
        <end position="124"/>
    </location>
</feature>
<protein>
    <submittedName>
        <fullName evidence="7">LRAT domain-containing protein</fullName>
    </submittedName>
</protein>
<evidence type="ECO:0000256" key="3">
    <source>
        <dbReference type="ARBA" id="ARBA00022801"/>
    </source>
</evidence>
<keyword evidence="2" id="KW-0808">Transferase</keyword>
<evidence type="ECO:0000256" key="2">
    <source>
        <dbReference type="ARBA" id="ARBA00022679"/>
    </source>
</evidence>
<dbReference type="Pfam" id="PF04970">
    <property type="entry name" value="LRAT"/>
    <property type="match status" value="2"/>
</dbReference>
<name>A0A915EDU2_9BILA</name>
<dbReference type="Gene3D" id="3.90.1720.10">
    <property type="entry name" value="endopeptidase domain like (from Nostoc punctiforme)"/>
    <property type="match status" value="1"/>
</dbReference>
<organism evidence="6 7">
    <name type="scientific">Ditylenchus dipsaci</name>
    <dbReference type="NCBI Taxonomy" id="166011"/>
    <lineage>
        <taxon>Eukaryota</taxon>
        <taxon>Metazoa</taxon>
        <taxon>Ecdysozoa</taxon>
        <taxon>Nematoda</taxon>
        <taxon>Chromadorea</taxon>
        <taxon>Rhabditida</taxon>
        <taxon>Tylenchina</taxon>
        <taxon>Tylenchomorpha</taxon>
        <taxon>Sphaerularioidea</taxon>
        <taxon>Anguinidae</taxon>
        <taxon>Anguininae</taxon>
        <taxon>Ditylenchus</taxon>
    </lineage>
</organism>
<keyword evidence="3" id="KW-0378">Hydrolase</keyword>
<dbReference type="PANTHER" id="PTHR13943">
    <property type="entry name" value="HRAS-LIKE SUPPRESSOR - RELATED"/>
    <property type="match status" value="1"/>
</dbReference>
<dbReference type="InterPro" id="IPR007053">
    <property type="entry name" value="LRAT_dom"/>
</dbReference>
<sequence length="174" mass="19590">MATNPTCSEVRDQMLATRWKKPVELAEHLELGDLVEFKRNRYEHWGIYIGMREELGNKKEFSSKLIHGSTAEVRSDPFSISPFPPKIIVDRALQKLGTGDYNLLHNNCEHFAKWCRYGSKESKQATICQTALIGVTTLAFTGSFPMAVTAGTLGLACIKYIPLLHQAIVMRSFI</sequence>
<evidence type="ECO:0000256" key="1">
    <source>
        <dbReference type="ARBA" id="ARBA00007824"/>
    </source>
</evidence>
<dbReference type="GO" id="GO:0016410">
    <property type="term" value="F:N-acyltransferase activity"/>
    <property type="evidence" value="ECO:0007669"/>
    <property type="project" value="TreeGrafter"/>
</dbReference>
<dbReference type="InterPro" id="IPR051496">
    <property type="entry name" value="H-rev107_PLA/AT"/>
</dbReference>
<reference evidence="7" key="1">
    <citation type="submission" date="2022-11" db="UniProtKB">
        <authorList>
            <consortium name="WormBaseParasite"/>
        </authorList>
    </citation>
    <scope>IDENTIFICATION</scope>
</reference>
<evidence type="ECO:0000256" key="4">
    <source>
        <dbReference type="ARBA" id="ARBA00023098"/>
    </source>
</evidence>
<proteinExistence type="inferred from homology"/>
<dbReference type="WBParaSite" id="jg5064">
    <property type="protein sequence ID" value="jg5064"/>
    <property type="gene ID" value="jg5064"/>
</dbReference>
<evidence type="ECO:0000259" key="5">
    <source>
        <dbReference type="PROSITE" id="PS51934"/>
    </source>
</evidence>
<evidence type="ECO:0000313" key="7">
    <source>
        <dbReference type="WBParaSite" id="jg5064"/>
    </source>
</evidence>
<dbReference type="GO" id="GO:0070292">
    <property type="term" value="P:N-acylphosphatidylethanolamine metabolic process"/>
    <property type="evidence" value="ECO:0007669"/>
    <property type="project" value="TreeGrafter"/>
</dbReference>
<dbReference type="AlphaFoldDB" id="A0A915EDU2"/>
<dbReference type="Proteomes" id="UP000887574">
    <property type="component" value="Unplaced"/>
</dbReference>
<dbReference type="GO" id="GO:0008970">
    <property type="term" value="F:phospholipase A1 activity"/>
    <property type="evidence" value="ECO:0007669"/>
    <property type="project" value="TreeGrafter"/>
</dbReference>
<keyword evidence="4" id="KW-0443">Lipid metabolism</keyword>
<dbReference type="PROSITE" id="PS51934">
    <property type="entry name" value="LRAT"/>
    <property type="match status" value="1"/>
</dbReference>
<accession>A0A915EDU2</accession>